<proteinExistence type="predicted"/>
<name>A0A0F9KHI6_9ZZZZ</name>
<organism evidence="2">
    <name type="scientific">marine sediment metagenome</name>
    <dbReference type="NCBI Taxonomy" id="412755"/>
    <lineage>
        <taxon>unclassified sequences</taxon>
        <taxon>metagenomes</taxon>
        <taxon>ecological metagenomes</taxon>
    </lineage>
</organism>
<feature type="compositionally biased region" description="Low complexity" evidence="1">
    <location>
        <begin position="18"/>
        <end position="38"/>
    </location>
</feature>
<sequence>MPNAFGFSPPGQTPTPDPRQVGQQLMQQPRQQTQQGQLEVDPVDAEFPAHSIGAALRREGGKLMGGGGDDNDGALSAAVGEALTRAGGGHKSNPNPHKNRDAHVRQLQRLGISQLEAELLREVL</sequence>
<evidence type="ECO:0000256" key="1">
    <source>
        <dbReference type="SAM" id="MobiDB-lite"/>
    </source>
</evidence>
<gene>
    <name evidence="2" type="ORF">LCGC14_1702650</name>
</gene>
<dbReference type="AlphaFoldDB" id="A0A0F9KHI6"/>
<evidence type="ECO:0000313" key="2">
    <source>
        <dbReference type="EMBL" id="KKM14780.1"/>
    </source>
</evidence>
<comment type="caution">
    <text evidence="2">The sequence shown here is derived from an EMBL/GenBank/DDBJ whole genome shotgun (WGS) entry which is preliminary data.</text>
</comment>
<accession>A0A0F9KHI6</accession>
<feature type="region of interest" description="Disordered" evidence="1">
    <location>
        <begin position="1"/>
        <end position="41"/>
    </location>
</feature>
<reference evidence="2" key="1">
    <citation type="journal article" date="2015" name="Nature">
        <title>Complex archaea that bridge the gap between prokaryotes and eukaryotes.</title>
        <authorList>
            <person name="Spang A."/>
            <person name="Saw J.H."/>
            <person name="Jorgensen S.L."/>
            <person name="Zaremba-Niedzwiedzka K."/>
            <person name="Martijn J."/>
            <person name="Lind A.E."/>
            <person name="van Eijk R."/>
            <person name="Schleper C."/>
            <person name="Guy L."/>
            <person name="Ettema T.J."/>
        </authorList>
    </citation>
    <scope>NUCLEOTIDE SEQUENCE</scope>
</reference>
<dbReference type="EMBL" id="LAZR01015067">
    <property type="protein sequence ID" value="KKM14780.1"/>
    <property type="molecule type" value="Genomic_DNA"/>
</dbReference>
<protein>
    <submittedName>
        <fullName evidence="2">Uncharacterized protein</fullName>
    </submittedName>
</protein>